<dbReference type="PANTHER" id="PTHR46316:SF8">
    <property type="entry name" value="SNF1-RELATED PROTEIN KINASE REGULATORY SUBUNIT BETA-2-LIKE ISOFORM X1"/>
    <property type="match status" value="1"/>
</dbReference>
<dbReference type="InterPro" id="IPR014756">
    <property type="entry name" value="Ig_E-set"/>
</dbReference>
<dbReference type="AlphaFoldDB" id="A0AAD8GSZ0"/>
<sequence>MSNDSMLRRYESGSLGVPSDDEDEFSKRYLEYVHNVSGSEPESTVQSSLCRRLESPYLKPLKFTPLYFTYIMNTKLKETTISTMITWQYEGREVAIEGSWDGWKEREYLQRSNGDMAIMKVLPVGIYLYLFIVDGQKMCAPNLPRERDDEGNLCNILDLERHVLENEGNILESESSPLSSYNNEHFSFKDFKQTVPEFPPFLEITPLNNPESSDDHQSQEKPLPCVLNHLFLRELQPGSIELSSTQRFSKNYVTLYKSICNPEFYS</sequence>
<dbReference type="EMBL" id="JAUIZM010000012">
    <property type="protein sequence ID" value="KAK1353787.1"/>
    <property type="molecule type" value="Genomic_DNA"/>
</dbReference>
<proteinExistence type="inferred from homology"/>
<dbReference type="InterPro" id="IPR037256">
    <property type="entry name" value="ASC_dom_sf"/>
</dbReference>
<accession>A0AAD8GSZ0</accession>
<organism evidence="4 5">
    <name type="scientific">Heracleum sosnowskyi</name>
    <dbReference type="NCBI Taxonomy" id="360622"/>
    <lineage>
        <taxon>Eukaryota</taxon>
        <taxon>Viridiplantae</taxon>
        <taxon>Streptophyta</taxon>
        <taxon>Embryophyta</taxon>
        <taxon>Tracheophyta</taxon>
        <taxon>Spermatophyta</taxon>
        <taxon>Magnoliopsida</taxon>
        <taxon>eudicotyledons</taxon>
        <taxon>Gunneridae</taxon>
        <taxon>Pentapetalae</taxon>
        <taxon>asterids</taxon>
        <taxon>campanulids</taxon>
        <taxon>Apiales</taxon>
        <taxon>Apiaceae</taxon>
        <taxon>Apioideae</taxon>
        <taxon>apioid superclade</taxon>
        <taxon>Tordylieae</taxon>
        <taxon>Tordyliinae</taxon>
        <taxon>Heracleum</taxon>
    </lineage>
</organism>
<reference evidence="4" key="2">
    <citation type="submission" date="2023-05" db="EMBL/GenBank/DDBJ databases">
        <authorList>
            <person name="Schelkunov M.I."/>
        </authorList>
    </citation>
    <scope>NUCLEOTIDE SEQUENCE</scope>
    <source>
        <strain evidence="4">Hsosn_3</strain>
        <tissue evidence="4">Leaf</tissue>
    </source>
</reference>
<feature type="region of interest" description="Disordered" evidence="2">
    <location>
        <begin position="1"/>
        <end position="22"/>
    </location>
</feature>
<feature type="domain" description="Association with the SNF1 complex (ASC)" evidence="3">
    <location>
        <begin position="174"/>
        <end position="259"/>
    </location>
</feature>
<reference evidence="4" key="1">
    <citation type="submission" date="2023-02" db="EMBL/GenBank/DDBJ databases">
        <title>Genome of toxic invasive species Heracleum sosnowskyi carries increased number of genes despite the absence of recent whole-genome duplications.</title>
        <authorList>
            <person name="Schelkunov M."/>
            <person name="Shtratnikova V."/>
            <person name="Makarenko M."/>
            <person name="Klepikova A."/>
            <person name="Omelchenko D."/>
            <person name="Novikova G."/>
            <person name="Obukhova E."/>
            <person name="Bogdanov V."/>
            <person name="Penin A."/>
            <person name="Logacheva M."/>
        </authorList>
    </citation>
    <scope>NUCLEOTIDE SEQUENCE</scope>
    <source>
        <strain evidence="4">Hsosn_3</strain>
        <tissue evidence="4">Leaf</tissue>
    </source>
</reference>
<evidence type="ECO:0000313" key="4">
    <source>
        <dbReference type="EMBL" id="KAK1353787.1"/>
    </source>
</evidence>
<comment type="similarity">
    <text evidence="1">Belongs to the 5'-AMP-activated protein kinase beta subunit family.</text>
</comment>
<keyword evidence="5" id="KW-1185">Reference proteome</keyword>
<dbReference type="InterPro" id="IPR032640">
    <property type="entry name" value="AMPK1_CBM"/>
</dbReference>
<comment type="caution">
    <text evidence="4">The sequence shown here is derived from an EMBL/GenBank/DDBJ whole genome shotgun (WGS) entry which is preliminary data.</text>
</comment>
<dbReference type="SMART" id="SM01010">
    <property type="entry name" value="AMPKBI"/>
    <property type="match status" value="1"/>
</dbReference>
<dbReference type="Pfam" id="PF04739">
    <property type="entry name" value="AMPKBI"/>
    <property type="match status" value="1"/>
</dbReference>
<dbReference type="GO" id="GO:0009507">
    <property type="term" value="C:chloroplast"/>
    <property type="evidence" value="ECO:0007669"/>
    <property type="project" value="UniProtKB-ARBA"/>
</dbReference>
<dbReference type="Pfam" id="PF16561">
    <property type="entry name" value="AMPK1_CBM"/>
    <property type="match status" value="1"/>
</dbReference>
<dbReference type="InterPro" id="IPR013783">
    <property type="entry name" value="Ig-like_fold"/>
</dbReference>
<evidence type="ECO:0000256" key="1">
    <source>
        <dbReference type="ARBA" id="ARBA00010926"/>
    </source>
</evidence>
<gene>
    <name evidence="4" type="ORF">POM88_052152</name>
</gene>
<protein>
    <submittedName>
        <fullName evidence="4">SNF1-related protein kinase regulatory subunit beta-2</fullName>
    </submittedName>
</protein>
<name>A0AAD8GSZ0_9APIA</name>
<dbReference type="PANTHER" id="PTHR46316">
    <property type="entry name" value="SNF1-RELATED PROTEIN KINASE REGULATORY SUBUNIT BETA-1"/>
    <property type="match status" value="1"/>
</dbReference>
<dbReference type="SUPFAM" id="SSF81296">
    <property type="entry name" value="E set domains"/>
    <property type="match status" value="1"/>
</dbReference>
<evidence type="ECO:0000313" key="5">
    <source>
        <dbReference type="Proteomes" id="UP001237642"/>
    </source>
</evidence>
<dbReference type="SUPFAM" id="SSF160219">
    <property type="entry name" value="AMPKBI-like"/>
    <property type="match status" value="1"/>
</dbReference>
<feature type="compositionally biased region" description="Basic and acidic residues" evidence="2">
    <location>
        <begin position="1"/>
        <end position="11"/>
    </location>
</feature>
<evidence type="ECO:0000256" key="2">
    <source>
        <dbReference type="SAM" id="MobiDB-lite"/>
    </source>
</evidence>
<dbReference type="InterPro" id="IPR043554">
    <property type="entry name" value="KINB"/>
</dbReference>
<dbReference type="Gene3D" id="2.60.40.10">
    <property type="entry name" value="Immunoglobulins"/>
    <property type="match status" value="1"/>
</dbReference>
<dbReference type="InterPro" id="IPR006828">
    <property type="entry name" value="ASC_dom"/>
</dbReference>
<evidence type="ECO:0000259" key="3">
    <source>
        <dbReference type="SMART" id="SM01010"/>
    </source>
</evidence>
<dbReference type="CDD" id="cd02859">
    <property type="entry name" value="E_set_AMPKbeta_like_N"/>
    <property type="match status" value="1"/>
</dbReference>
<dbReference type="Gene3D" id="6.20.250.60">
    <property type="match status" value="1"/>
</dbReference>
<dbReference type="Proteomes" id="UP001237642">
    <property type="component" value="Unassembled WGS sequence"/>
</dbReference>